<reference evidence="2" key="2">
    <citation type="submission" date="2022-06" db="UniProtKB">
        <authorList>
            <consortium name="EnsemblMetazoa"/>
        </authorList>
    </citation>
    <scope>IDENTIFICATION</scope>
</reference>
<dbReference type="KEGG" id="api:100573408"/>
<dbReference type="EnsemblMetazoa" id="XM_003241227.4">
    <property type="protein sequence ID" value="XP_003241275.1"/>
    <property type="gene ID" value="LOC100573408"/>
</dbReference>
<feature type="transmembrane region" description="Helical" evidence="1">
    <location>
        <begin position="15"/>
        <end position="39"/>
    </location>
</feature>
<feature type="transmembrane region" description="Helical" evidence="1">
    <location>
        <begin position="149"/>
        <end position="167"/>
    </location>
</feature>
<dbReference type="AlphaFoldDB" id="A0A8R2AFE5"/>
<protein>
    <submittedName>
        <fullName evidence="2">Uncharacterized protein</fullName>
    </submittedName>
</protein>
<dbReference type="GeneID" id="100573408"/>
<feature type="transmembrane region" description="Helical" evidence="1">
    <location>
        <begin position="51"/>
        <end position="74"/>
    </location>
</feature>
<proteinExistence type="predicted"/>
<keyword evidence="3" id="KW-1185">Reference proteome</keyword>
<keyword evidence="1" id="KW-1133">Transmembrane helix</keyword>
<feature type="transmembrane region" description="Helical" evidence="1">
    <location>
        <begin position="211"/>
        <end position="230"/>
    </location>
</feature>
<evidence type="ECO:0000313" key="2">
    <source>
        <dbReference type="EnsemblMetazoa" id="XP_003241275.1"/>
    </source>
</evidence>
<name>A0A8R2AFE5_ACYPI</name>
<accession>A0A8R2AFE5</accession>
<evidence type="ECO:0000313" key="3">
    <source>
        <dbReference type="Proteomes" id="UP000007819"/>
    </source>
</evidence>
<keyword evidence="1" id="KW-0812">Transmembrane</keyword>
<dbReference type="OrthoDB" id="6606545at2759"/>
<evidence type="ECO:0000256" key="1">
    <source>
        <dbReference type="SAM" id="Phobius"/>
    </source>
</evidence>
<sequence>MNTFTDSSTPTARTILFAGEILVCTSMVAGITILLYFLLARRPRAIHLVTANISSFAVYVAPYAMNFMACWYLLLLFERLMLSTHIVVDLTTRYHLASKITLNVAAFVIKQHLFWTRSNCFYKAMLFIGHLVLVAASEAMCYEKYEKTTIHVAMLLLLCLTTLILMAPSNTYQRLVYTDLLTWKRFSLVYGLVTSACHNWLNSGSRGAVDTLLLVLVAHVQLVFLCVTYFSDGQQILRNIVGLGTYNPMADSLDIYFTMDSIVSRTGAYIEHRR</sequence>
<reference evidence="3" key="1">
    <citation type="submission" date="2010-06" db="EMBL/GenBank/DDBJ databases">
        <authorList>
            <person name="Jiang H."/>
            <person name="Abraham K."/>
            <person name="Ali S."/>
            <person name="Alsbrooks S.L."/>
            <person name="Anim B.N."/>
            <person name="Anosike U.S."/>
            <person name="Attaway T."/>
            <person name="Bandaranaike D.P."/>
            <person name="Battles P.K."/>
            <person name="Bell S.N."/>
            <person name="Bell A.V."/>
            <person name="Beltran B."/>
            <person name="Bickham C."/>
            <person name="Bustamante Y."/>
            <person name="Caleb T."/>
            <person name="Canada A."/>
            <person name="Cardenas V."/>
            <person name="Carter K."/>
            <person name="Chacko J."/>
            <person name="Chandrabose M.N."/>
            <person name="Chavez D."/>
            <person name="Chavez A."/>
            <person name="Chen L."/>
            <person name="Chu H.-S."/>
            <person name="Claassen K.J."/>
            <person name="Cockrell R."/>
            <person name="Collins M."/>
            <person name="Cooper J.A."/>
            <person name="Cree A."/>
            <person name="Curry S.M."/>
            <person name="Da Y."/>
            <person name="Dao M.D."/>
            <person name="Das B."/>
            <person name="Davila M.-L."/>
            <person name="Davy-Carroll L."/>
            <person name="Denson S."/>
            <person name="Dinh H."/>
            <person name="Ebong V.E."/>
            <person name="Edwards J.R."/>
            <person name="Egan A."/>
            <person name="El-Daye J."/>
            <person name="Escobedo L."/>
            <person name="Fernandez S."/>
            <person name="Fernando P.R."/>
            <person name="Flagg N."/>
            <person name="Forbes L.D."/>
            <person name="Fowler R.G."/>
            <person name="Fu Q."/>
            <person name="Gabisi R.A."/>
            <person name="Ganer J."/>
            <person name="Garbino Pronczuk A."/>
            <person name="Garcia R.M."/>
            <person name="Garner T."/>
            <person name="Garrett T.E."/>
            <person name="Gonzalez D.A."/>
            <person name="Hamid H."/>
            <person name="Hawkins E.S."/>
            <person name="Hirani K."/>
            <person name="Hogues M.E."/>
            <person name="Hollins B."/>
            <person name="Hsiao C.-H."/>
            <person name="Jabil R."/>
            <person name="James M.L."/>
            <person name="Jhangiani S.N."/>
            <person name="Johnson B."/>
            <person name="Johnson Q."/>
            <person name="Joshi V."/>
            <person name="Kalu J.B."/>
            <person name="Kam C."/>
            <person name="Kashfia A."/>
            <person name="Keebler J."/>
            <person name="Kisamo H."/>
            <person name="Kovar C.L."/>
            <person name="Lago L.A."/>
            <person name="Lai C.-Y."/>
            <person name="Laidlaw J."/>
            <person name="Lara F."/>
            <person name="Le T.-K."/>
            <person name="Lee S.L."/>
            <person name="Legall F.H."/>
            <person name="Lemon S.J."/>
            <person name="Lewis L.R."/>
            <person name="Li B."/>
            <person name="Liu Y."/>
            <person name="Liu Y.-S."/>
            <person name="Lopez J."/>
            <person name="Lozado R.J."/>
            <person name="Lu J."/>
            <person name="Madu R.C."/>
            <person name="Maheshwari M."/>
            <person name="Maheshwari R."/>
            <person name="Malloy K."/>
            <person name="Martinez E."/>
            <person name="Mathew T."/>
            <person name="Mercado I.C."/>
            <person name="Mercado C."/>
            <person name="Meyer B."/>
            <person name="Montgomery K."/>
            <person name="Morgan M.B."/>
            <person name="Munidasa M."/>
            <person name="Nazareth L.V."/>
            <person name="Nelson J."/>
            <person name="Ng B.M."/>
            <person name="Nguyen N.B."/>
            <person name="Nguyen P.Q."/>
            <person name="Nguyen T."/>
            <person name="Obregon M."/>
            <person name="Okwuonu G.O."/>
            <person name="Onwere C.G."/>
            <person name="Orozco G."/>
            <person name="Parra A."/>
            <person name="Patel S."/>
            <person name="Patil S."/>
            <person name="Perez A."/>
            <person name="Perez Y."/>
            <person name="Pham C."/>
            <person name="Primus E.L."/>
            <person name="Pu L.-L."/>
            <person name="Puazo M."/>
            <person name="Qin X."/>
            <person name="Quiroz J.B."/>
            <person name="Reese J."/>
            <person name="Richards S."/>
            <person name="Rives C.M."/>
            <person name="Robberts R."/>
            <person name="Ruiz S.J."/>
            <person name="Ruiz M.J."/>
            <person name="Santibanez J."/>
            <person name="Schneider B.W."/>
            <person name="Sisson I."/>
            <person name="Smith M."/>
            <person name="Sodergren E."/>
            <person name="Song X.-Z."/>
            <person name="Song B.B."/>
            <person name="Summersgill H."/>
            <person name="Thelus R."/>
            <person name="Thornton R.D."/>
            <person name="Trejos Z.Y."/>
            <person name="Usmani K."/>
            <person name="Vattathil S."/>
            <person name="Villasana D."/>
            <person name="Walker D.L."/>
            <person name="Wang S."/>
            <person name="Wang K."/>
            <person name="White C.S."/>
            <person name="Williams A.C."/>
            <person name="Williamson J."/>
            <person name="Wilson K."/>
            <person name="Woghiren I.O."/>
            <person name="Woodworth J.R."/>
            <person name="Worley K.C."/>
            <person name="Wright R.A."/>
            <person name="Wu W."/>
            <person name="Young L."/>
            <person name="Zhang L."/>
            <person name="Zhang J."/>
            <person name="Zhu Y."/>
            <person name="Muzny D.M."/>
            <person name="Weinstock G."/>
            <person name="Gibbs R.A."/>
        </authorList>
    </citation>
    <scope>NUCLEOTIDE SEQUENCE [LARGE SCALE GENOMIC DNA]</scope>
    <source>
        <strain evidence="3">LSR1</strain>
    </source>
</reference>
<dbReference type="RefSeq" id="XP_003241275.1">
    <property type="nucleotide sequence ID" value="XM_003241227.3"/>
</dbReference>
<dbReference type="Proteomes" id="UP000007819">
    <property type="component" value="Chromosome X"/>
</dbReference>
<feature type="transmembrane region" description="Helical" evidence="1">
    <location>
        <begin position="121"/>
        <end position="142"/>
    </location>
</feature>
<keyword evidence="1" id="KW-0472">Membrane</keyword>
<organism evidence="2 3">
    <name type="scientific">Acyrthosiphon pisum</name>
    <name type="common">Pea aphid</name>
    <dbReference type="NCBI Taxonomy" id="7029"/>
    <lineage>
        <taxon>Eukaryota</taxon>
        <taxon>Metazoa</taxon>
        <taxon>Ecdysozoa</taxon>
        <taxon>Arthropoda</taxon>
        <taxon>Hexapoda</taxon>
        <taxon>Insecta</taxon>
        <taxon>Pterygota</taxon>
        <taxon>Neoptera</taxon>
        <taxon>Paraneoptera</taxon>
        <taxon>Hemiptera</taxon>
        <taxon>Sternorrhyncha</taxon>
        <taxon>Aphidomorpha</taxon>
        <taxon>Aphidoidea</taxon>
        <taxon>Aphididae</taxon>
        <taxon>Macrosiphini</taxon>
        <taxon>Acyrthosiphon</taxon>
    </lineage>
</organism>